<name>A0ABP1RR14_9HEXA</name>
<evidence type="ECO:0000256" key="8">
    <source>
        <dbReference type="ARBA" id="ARBA00022786"/>
    </source>
</evidence>
<evidence type="ECO:0000256" key="1">
    <source>
        <dbReference type="ARBA" id="ARBA00000900"/>
    </source>
</evidence>
<keyword evidence="8" id="KW-0833">Ubl conjugation pathway</keyword>
<evidence type="ECO:0000313" key="14">
    <source>
        <dbReference type="Proteomes" id="UP001642540"/>
    </source>
</evidence>
<dbReference type="Pfam" id="PF21362">
    <property type="entry name" value="Sina_RING"/>
    <property type="match status" value="1"/>
</dbReference>
<dbReference type="InterPro" id="IPR043145">
    <property type="entry name" value="Znf_ZZ_sf"/>
</dbReference>
<dbReference type="PANTHER" id="PTHR10315">
    <property type="entry name" value="E3 UBIQUITIN PROTEIN LIGASE SIAH"/>
    <property type="match status" value="1"/>
</dbReference>
<keyword evidence="7 10" id="KW-0863">Zinc-finger</keyword>
<evidence type="ECO:0000259" key="12">
    <source>
        <dbReference type="PROSITE" id="PS51081"/>
    </source>
</evidence>
<dbReference type="Gene3D" id="3.30.60.90">
    <property type="match status" value="1"/>
</dbReference>
<dbReference type="PROSITE" id="PS50089">
    <property type="entry name" value="ZF_RING_2"/>
    <property type="match status" value="1"/>
</dbReference>
<dbReference type="Proteomes" id="UP001642540">
    <property type="component" value="Unassembled WGS sequence"/>
</dbReference>
<evidence type="ECO:0000259" key="11">
    <source>
        <dbReference type="PROSITE" id="PS50089"/>
    </source>
</evidence>
<dbReference type="PROSITE" id="PS51081">
    <property type="entry name" value="ZF_SIAH"/>
    <property type="match status" value="1"/>
</dbReference>
<dbReference type="PANTHER" id="PTHR10315:SF117">
    <property type="entry name" value="RING-TYPE E3 UBIQUITIN TRANSFERASE"/>
    <property type="match status" value="1"/>
</dbReference>
<keyword evidence="5" id="KW-0808">Transferase</keyword>
<comment type="pathway">
    <text evidence="2">Protein modification; protein ubiquitination.</text>
</comment>
<dbReference type="InterPro" id="IPR049548">
    <property type="entry name" value="Sina-like_RING"/>
</dbReference>
<comment type="caution">
    <text evidence="13">The sequence shown here is derived from an EMBL/GenBank/DDBJ whole genome shotgun (WGS) entry which is preliminary data.</text>
</comment>
<dbReference type="InterPro" id="IPR052088">
    <property type="entry name" value="E3_ubiquitin-ligase_SINA"/>
</dbReference>
<evidence type="ECO:0000256" key="9">
    <source>
        <dbReference type="ARBA" id="ARBA00022833"/>
    </source>
</evidence>
<dbReference type="SUPFAM" id="SSF57850">
    <property type="entry name" value="RING/U-box"/>
    <property type="match status" value="2"/>
</dbReference>
<feature type="domain" description="RING-type" evidence="11">
    <location>
        <begin position="77"/>
        <end position="112"/>
    </location>
</feature>
<evidence type="ECO:0000256" key="10">
    <source>
        <dbReference type="PROSITE-ProRule" id="PRU00455"/>
    </source>
</evidence>
<proteinExistence type="inferred from homology"/>
<keyword evidence="9" id="KW-0862">Zinc</keyword>
<evidence type="ECO:0000256" key="2">
    <source>
        <dbReference type="ARBA" id="ARBA00004906"/>
    </source>
</evidence>
<comment type="catalytic activity">
    <reaction evidence="1">
        <text>S-ubiquitinyl-[E2 ubiquitin-conjugating enzyme]-L-cysteine + [acceptor protein]-L-lysine = [E2 ubiquitin-conjugating enzyme]-L-cysteine + N(6)-ubiquitinyl-[acceptor protein]-L-lysine.</text>
        <dbReference type="EC" id="2.3.2.27"/>
    </reaction>
</comment>
<evidence type="ECO:0000256" key="3">
    <source>
        <dbReference type="ARBA" id="ARBA00009119"/>
    </source>
</evidence>
<dbReference type="EC" id="2.3.2.27" evidence="4"/>
<keyword evidence="6" id="KW-0479">Metal-binding</keyword>
<reference evidence="13 14" key="1">
    <citation type="submission" date="2024-08" db="EMBL/GenBank/DDBJ databases">
        <authorList>
            <person name="Cucini C."/>
            <person name="Frati F."/>
        </authorList>
    </citation>
    <scope>NUCLEOTIDE SEQUENCE [LARGE SCALE GENOMIC DNA]</scope>
</reference>
<dbReference type="SUPFAM" id="SSF49599">
    <property type="entry name" value="TRAF domain-like"/>
    <property type="match status" value="1"/>
</dbReference>
<evidence type="ECO:0000256" key="4">
    <source>
        <dbReference type="ARBA" id="ARBA00012483"/>
    </source>
</evidence>
<evidence type="ECO:0000313" key="13">
    <source>
        <dbReference type="EMBL" id="CAL8133601.1"/>
    </source>
</evidence>
<dbReference type="EMBL" id="CAXLJM020000101">
    <property type="protein sequence ID" value="CAL8133601.1"/>
    <property type="molecule type" value="Genomic_DNA"/>
</dbReference>
<evidence type="ECO:0000256" key="7">
    <source>
        <dbReference type="ARBA" id="ARBA00022771"/>
    </source>
</evidence>
<sequence>MADPVDDSLEDFEVGWSTPYPSAPPQFMPGAPQLFPDGGGDGVPYPTIPGGGGPSGLYPDIGFRPDLVSATKTYMECPICFEILTAPIYQCQNGHIICNNCINRIQFCGECRIPLGDSRIRNVALEYISQSMEVPCPNSTDGCLVLAIAGNLKNHMEVCDFRPIPLCSKHLGWTECIEKVTASSAINHLREVHQVEEVEQAKFSLRLIAPPAASQFFPGVTQEVYWSPLVITSALDDADAVLKCAISRTGYISFTCYLLGNTEDCKKYRVKLEFDSSAKVARIEWTGSPLAYRHQPEEIPNINTFRLHLETLKEFCKPHSLEDDVVEYSMLKVKVSVWKISDDDSPFKECFRNADGEKEPLEKVFLTSKSPESRNFSETMHYSDPEHYYSDFTCQHCSASLFGIIYRCLQCPSAYFCKNCTERNVHGIHLLLRISRPEQQPLSEVVYECAAGELA</sequence>
<gene>
    <name evidence="13" type="ORF">ODALV1_LOCUS25140</name>
</gene>
<evidence type="ECO:0000256" key="5">
    <source>
        <dbReference type="ARBA" id="ARBA00022679"/>
    </source>
</evidence>
<accession>A0ABP1RR14</accession>
<evidence type="ECO:0000256" key="6">
    <source>
        <dbReference type="ARBA" id="ARBA00022723"/>
    </source>
</evidence>
<protein>
    <recommendedName>
        <fullName evidence="4">RING-type E3 ubiquitin transferase</fullName>
        <ecNumber evidence="4">2.3.2.27</ecNumber>
    </recommendedName>
</protein>
<dbReference type="InterPro" id="IPR013083">
    <property type="entry name" value="Znf_RING/FYVE/PHD"/>
</dbReference>
<dbReference type="InterPro" id="IPR001841">
    <property type="entry name" value="Znf_RING"/>
</dbReference>
<dbReference type="Gene3D" id="3.30.40.10">
    <property type="entry name" value="Zinc/RING finger domain, C3HC4 (zinc finger)"/>
    <property type="match status" value="2"/>
</dbReference>
<feature type="domain" description="SIAH-type" evidence="12">
    <location>
        <begin position="131"/>
        <end position="194"/>
    </location>
</feature>
<keyword evidence="14" id="KW-1185">Reference proteome</keyword>
<comment type="similarity">
    <text evidence="3">Belongs to the SINA (Seven in absentia) family.</text>
</comment>
<organism evidence="13 14">
    <name type="scientific">Orchesella dallaii</name>
    <dbReference type="NCBI Taxonomy" id="48710"/>
    <lineage>
        <taxon>Eukaryota</taxon>
        <taxon>Metazoa</taxon>
        <taxon>Ecdysozoa</taxon>
        <taxon>Arthropoda</taxon>
        <taxon>Hexapoda</taxon>
        <taxon>Collembola</taxon>
        <taxon>Entomobryomorpha</taxon>
        <taxon>Entomobryoidea</taxon>
        <taxon>Orchesellidae</taxon>
        <taxon>Orchesellinae</taxon>
        <taxon>Orchesella</taxon>
    </lineage>
</organism>
<dbReference type="InterPro" id="IPR013010">
    <property type="entry name" value="Znf_SIAH"/>
</dbReference>